<dbReference type="InterPro" id="IPR000620">
    <property type="entry name" value="EamA_dom"/>
</dbReference>
<evidence type="ECO:0000256" key="2">
    <source>
        <dbReference type="ARBA" id="ARBA00022692"/>
    </source>
</evidence>
<keyword evidence="2 5" id="KW-0812">Transmembrane</keyword>
<feature type="transmembrane region" description="Helical" evidence="5">
    <location>
        <begin position="236"/>
        <end position="256"/>
    </location>
</feature>
<accession>A0A3B1DU68</accession>
<dbReference type="PANTHER" id="PTHR22911">
    <property type="entry name" value="ACYL-MALONYL CONDENSING ENZYME-RELATED"/>
    <property type="match status" value="1"/>
</dbReference>
<dbReference type="Pfam" id="PF00892">
    <property type="entry name" value="EamA"/>
    <property type="match status" value="1"/>
</dbReference>
<feature type="transmembrane region" description="Helical" evidence="5">
    <location>
        <begin position="86"/>
        <end position="103"/>
    </location>
</feature>
<name>A0A3B1DU68_9ZZZZ</name>
<feature type="transmembrane region" description="Helical" evidence="5">
    <location>
        <begin position="207"/>
        <end position="224"/>
    </location>
</feature>
<evidence type="ECO:0000256" key="4">
    <source>
        <dbReference type="ARBA" id="ARBA00023136"/>
    </source>
</evidence>
<dbReference type="InterPro" id="IPR037185">
    <property type="entry name" value="EmrE-like"/>
</dbReference>
<feature type="transmembrane region" description="Helical" evidence="5">
    <location>
        <begin position="136"/>
        <end position="154"/>
    </location>
</feature>
<gene>
    <name evidence="7" type="ORF">MNB_ARC-1_1337</name>
</gene>
<protein>
    <submittedName>
        <fullName evidence="7">Integral membrane protein</fullName>
    </submittedName>
</protein>
<dbReference type="SUPFAM" id="SSF103481">
    <property type="entry name" value="Multidrug resistance efflux transporter EmrE"/>
    <property type="match status" value="2"/>
</dbReference>
<organism evidence="7">
    <name type="scientific">hydrothermal vent metagenome</name>
    <dbReference type="NCBI Taxonomy" id="652676"/>
    <lineage>
        <taxon>unclassified sequences</taxon>
        <taxon>metagenomes</taxon>
        <taxon>ecological metagenomes</taxon>
    </lineage>
</organism>
<reference evidence="7" key="1">
    <citation type="submission" date="2018-10" db="EMBL/GenBank/DDBJ databases">
        <authorList>
            <person name="Aoki K."/>
        </authorList>
    </citation>
    <scope>NUCLEOTIDE SEQUENCE</scope>
</reference>
<comment type="subcellular location">
    <subcellularLocation>
        <location evidence="1">Membrane</location>
        <topology evidence="1">Multi-pass membrane protein</topology>
    </subcellularLocation>
</comment>
<keyword evidence="3 5" id="KW-1133">Transmembrane helix</keyword>
<evidence type="ECO:0000256" key="3">
    <source>
        <dbReference type="ARBA" id="ARBA00022989"/>
    </source>
</evidence>
<evidence type="ECO:0000256" key="5">
    <source>
        <dbReference type="SAM" id="Phobius"/>
    </source>
</evidence>
<keyword evidence="4 5" id="KW-0472">Membrane</keyword>
<feature type="transmembrane region" description="Helical" evidence="5">
    <location>
        <begin position="166"/>
        <end position="187"/>
    </location>
</feature>
<feature type="domain" description="EamA" evidence="6">
    <location>
        <begin position="1"/>
        <end position="126"/>
    </location>
</feature>
<dbReference type="EMBL" id="UOYO01000047">
    <property type="protein sequence ID" value="VAY88157.1"/>
    <property type="molecule type" value="Genomic_DNA"/>
</dbReference>
<evidence type="ECO:0000256" key="1">
    <source>
        <dbReference type="ARBA" id="ARBA00004141"/>
    </source>
</evidence>
<dbReference type="GO" id="GO:0016020">
    <property type="term" value="C:membrane"/>
    <property type="evidence" value="ECO:0007669"/>
    <property type="project" value="UniProtKB-SubCell"/>
</dbReference>
<feature type="transmembrane region" description="Helical" evidence="5">
    <location>
        <begin position="262"/>
        <end position="280"/>
    </location>
</feature>
<dbReference type="PANTHER" id="PTHR22911:SF6">
    <property type="entry name" value="SOLUTE CARRIER FAMILY 35 MEMBER G1"/>
    <property type="match status" value="1"/>
</dbReference>
<feature type="transmembrane region" description="Helical" evidence="5">
    <location>
        <begin position="56"/>
        <end position="74"/>
    </location>
</feature>
<sequence>MLFASFLFAFTGAFAKLLSSCMSSLEVVFFRNIIGTIIISLSIYKLPIKQIGGKPFLLFFRGFIGFIALLMYFYNIAHISLAEAQTFSKTAPIFTAIFAYIFIKEKLTFKAWIGVFIGFIGILFITHFTGSSLSKTDWLGILSGIGAGLAYTSIRELKNIYDTRVIVFSFMITGTIGPILLMILGEFYTSTTFNFMIAKFIVPTTTAWLYIIGLGVTATLSQLYMTKAYMTAKGGIVGTISYSNIIFSIAIGVLLGDSFPDILVVLGIIIIIISGVLVTSKKGLK</sequence>
<feature type="transmembrane region" description="Helical" evidence="5">
    <location>
        <begin position="25"/>
        <end position="44"/>
    </location>
</feature>
<proteinExistence type="predicted"/>
<dbReference type="AlphaFoldDB" id="A0A3B1DU68"/>
<evidence type="ECO:0000259" key="6">
    <source>
        <dbReference type="Pfam" id="PF00892"/>
    </source>
</evidence>
<feature type="transmembrane region" description="Helical" evidence="5">
    <location>
        <begin position="110"/>
        <end position="130"/>
    </location>
</feature>
<evidence type="ECO:0000313" key="7">
    <source>
        <dbReference type="EMBL" id="VAY88157.1"/>
    </source>
</evidence>